<evidence type="ECO:0000256" key="1">
    <source>
        <dbReference type="SAM" id="MobiDB-lite"/>
    </source>
</evidence>
<dbReference type="WBParaSite" id="ACAC_0000747801-mRNA-1">
    <property type="protein sequence ID" value="ACAC_0000747801-mRNA-1"/>
    <property type="gene ID" value="ACAC_0000747801"/>
</dbReference>
<dbReference type="AlphaFoldDB" id="A0A158P8V1"/>
<dbReference type="Proteomes" id="UP000035642">
    <property type="component" value="Unassembled WGS sequence"/>
</dbReference>
<protein>
    <submittedName>
        <fullName evidence="3">Lipin_N domain-containing protein</fullName>
    </submittedName>
</protein>
<reference evidence="2" key="1">
    <citation type="submission" date="2012-09" db="EMBL/GenBank/DDBJ databases">
        <authorList>
            <person name="Martin A.A."/>
        </authorList>
    </citation>
    <scope>NUCLEOTIDE SEQUENCE</scope>
</reference>
<evidence type="ECO:0000313" key="3">
    <source>
        <dbReference type="WBParaSite" id="ACAC_0000747801-mRNA-1"/>
    </source>
</evidence>
<feature type="compositionally biased region" description="Polar residues" evidence="1">
    <location>
        <begin position="196"/>
        <end position="207"/>
    </location>
</feature>
<sequence>MSSLRKLEKTIYVRRRYNTEILLAIRCESNSVHSAYPAIFVIKPSSEALDLTESVEQILWSSGEIFSWPARRALVKHKTQVSYAVDPNGGGPLAAYIMNSQVTVAHDACDMNLMMISDKDVRKNITEGEALEENVKNRSVMEQLCSTVADVETTCHERPPHQNDVKAAHINSGIARILFDAKGDALSEYSVDHSDTSSPTEQASQEATDSDPMDEFSSWVVDNEELKESELLASASSSLFVHVGYSTWDSFITYLSYSDEYIESF</sequence>
<name>A0A158P8V1_ANGCA</name>
<accession>A0A158P8V1</accession>
<proteinExistence type="predicted"/>
<feature type="region of interest" description="Disordered" evidence="1">
    <location>
        <begin position="189"/>
        <end position="214"/>
    </location>
</feature>
<organism evidence="2 3">
    <name type="scientific">Angiostrongylus cantonensis</name>
    <name type="common">Rat lungworm</name>
    <dbReference type="NCBI Taxonomy" id="6313"/>
    <lineage>
        <taxon>Eukaryota</taxon>
        <taxon>Metazoa</taxon>
        <taxon>Ecdysozoa</taxon>
        <taxon>Nematoda</taxon>
        <taxon>Chromadorea</taxon>
        <taxon>Rhabditida</taxon>
        <taxon>Rhabditina</taxon>
        <taxon>Rhabditomorpha</taxon>
        <taxon>Strongyloidea</taxon>
        <taxon>Metastrongylidae</taxon>
        <taxon>Angiostrongylus</taxon>
    </lineage>
</organism>
<keyword evidence="2" id="KW-1185">Reference proteome</keyword>
<reference evidence="3" key="2">
    <citation type="submission" date="2016-04" db="UniProtKB">
        <authorList>
            <consortium name="WormBaseParasite"/>
        </authorList>
    </citation>
    <scope>IDENTIFICATION</scope>
</reference>
<evidence type="ECO:0000313" key="2">
    <source>
        <dbReference type="Proteomes" id="UP000035642"/>
    </source>
</evidence>